<gene>
    <name evidence="1" type="ORF">DY000_02010546</name>
</gene>
<accession>A0ABQ7C943</accession>
<organism evidence="1 2">
    <name type="scientific">Brassica cretica</name>
    <name type="common">Mustard</name>
    <dbReference type="NCBI Taxonomy" id="69181"/>
    <lineage>
        <taxon>Eukaryota</taxon>
        <taxon>Viridiplantae</taxon>
        <taxon>Streptophyta</taxon>
        <taxon>Embryophyta</taxon>
        <taxon>Tracheophyta</taxon>
        <taxon>Spermatophyta</taxon>
        <taxon>Magnoliopsida</taxon>
        <taxon>eudicotyledons</taxon>
        <taxon>Gunneridae</taxon>
        <taxon>Pentapetalae</taxon>
        <taxon>rosids</taxon>
        <taxon>malvids</taxon>
        <taxon>Brassicales</taxon>
        <taxon>Brassicaceae</taxon>
        <taxon>Brassiceae</taxon>
        <taxon>Brassica</taxon>
    </lineage>
</organism>
<dbReference type="EMBL" id="QGKV02000832">
    <property type="protein sequence ID" value="KAF3548344.1"/>
    <property type="molecule type" value="Genomic_DNA"/>
</dbReference>
<sequence length="214" mass="24480">MPKCWSGIVQCYDDKISQDDEVLWTLNRMQQSSNGSSVGAVCGSSVEQADAKVWVLNREALEYETKPLWTSSGLMKWYQHAAATKVICDAKEWKEAQLKGLMEIWRGDMSLVRQSYPRFWLPCLRELIYETQRDSSHHLCEGDMEASHQGPLMFKFQQPCSSFESFSVSCGQMRGFYCPLHLTRASQLSFQFELSWCLALPQVVGEFGVAGWCF</sequence>
<comment type="caution">
    <text evidence="1">The sequence shown here is derived from an EMBL/GenBank/DDBJ whole genome shotgun (WGS) entry which is preliminary data.</text>
</comment>
<name>A0ABQ7C943_BRACR</name>
<keyword evidence="2" id="KW-1185">Reference proteome</keyword>
<reference evidence="1 2" key="1">
    <citation type="journal article" date="2020" name="BMC Genomics">
        <title>Intraspecific diversification of the crop wild relative Brassica cretica Lam. using demographic model selection.</title>
        <authorList>
            <person name="Kioukis A."/>
            <person name="Michalopoulou V.A."/>
            <person name="Briers L."/>
            <person name="Pirintsos S."/>
            <person name="Studholme D.J."/>
            <person name="Pavlidis P."/>
            <person name="Sarris P.F."/>
        </authorList>
    </citation>
    <scope>NUCLEOTIDE SEQUENCE [LARGE SCALE GENOMIC DNA]</scope>
    <source>
        <strain evidence="2">cv. PFS-1207/04</strain>
    </source>
</reference>
<protein>
    <submittedName>
        <fullName evidence="1">Uncharacterized protein</fullName>
    </submittedName>
</protein>
<dbReference type="Proteomes" id="UP000266723">
    <property type="component" value="Unassembled WGS sequence"/>
</dbReference>
<evidence type="ECO:0000313" key="1">
    <source>
        <dbReference type="EMBL" id="KAF3548344.1"/>
    </source>
</evidence>
<proteinExistence type="predicted"/>
<evidence type="ECO:0000313" key="2">
    <source>
        <dbReference type="Proteomes" id="UP000266723"/>
    </source>
</evidence>